<dbReference type="AlphaFoldDB" id="T0ZGT5"/>
<feature type="domain" description="Diphthamide synthase" evidence="1">
    <location>
        <begin position="18"/>
        <end position="217"/>
    </location>
</feature>
<keyword evidence="2" id="KW-0067">ATP-binding</keyword>
<comment type="caution">
    <text evidence="2">The sequence shown here is derived from an EMBL/GenBank/DDBJ whole genome shotgun (WGS) entry which is preliminary data.</text>
</comment>
<reference evidence="2" key="1">
    <citation type="submission" date="2013-08" db="EMBL/GenBank/DDBJ databases">
        <authorList>
            <person name="Mendez C."/>
            <person name="Richter M."/>
            <person name="Ferrer M."/>
            <person name="Sanchez J."/>
        </authorList>
    </citation>
    <scope>NUCLEOTIDE SEQUENCE</scope>
</reference>
<evidence type="ECO:0000259" key="1">
    <source>
        <dbReference type="Pfam" id="PF01902"/>
    </source>
</evidence>
<dbReference type="SUPFAM" id="SSF52402">
    <property type="entry name" value="Adenine nucleotide alpha hydrolases-like"/>
    <property type="match status" value="1"/>
</dbReference>
<proteinExistence type="predicted"/>
<dbReference type="InterPro" id="IPR014729">
    <property type="entry name" value="Rossmann-like_a/b/a_fold"/>
</dbReference>
<keyword evidence="2" id="KW-0547">Nucleotide-binding</keyword>
<dbReference type="Gene3D" id="3.90.1490.10">
    <property type="entry name" value="putative n-type atp pyrophosphatase, domain 2"/>
    <property type="match status" value="1"/>
</dbReference>
<dbReference type="EMBL" id="AUZY01008077">
    <property type="protein sequence ID" value="EQD47431.1"/>
    <property type="molecule type" value="Genomic_DNA"/>
</dbReference>
<sequence>MRATDPTDVERRSEDRPRAVVSWSSGKDSAYSLHLARRAGELEIVGLLTTITETFARVSMHGVRKELLERQADVAGLPLYPVSIPFPCPNAIYEERMGQMIARLREEGVSRIAFGDLYLEDIRSYREGKLRGTGIRPVFPLWGRATRDLAHEMIRSGMRATIVAVDPRKLPGTFAGRSFDETLLCELPAGVDPCGENGEFHTFVSDGPMFRGPVAVRPGAVVERDGFVFADLEPG</sequence>
<dbReference type="GO" id="GO:0005524">
    <property type="term" value="F:ATP binding"/>
    <property type="evidence" value="ECO:0007669"/>
    <property type="project" value="UniProtKB-KW"/>
</dbReference>
<name>T0ZGT5_9ZZZZ</name>
<evidence type="ECO:0000313" key="2">
    <source>
        <dbReference type="EMBL" id="EQD47431.1"/>
    </source>
</evidence>
<dbReference type="InterPro" id="IPR002761">
    <property type="entry name" value="Diphthami_syn_dom"/>
</dbReference>
<reference evidence="2" key="2">
    <citation type="journal article" date="2014" name="ISME J.">
        <title>Microbial stratification in low pH oxic and suboxic macroscopic growths along an acid mine drainage.</title>
        <authorList>
            <person name="Mendez-Garcia C."/>
            <person name="Mesa V."/>
            <person name="Sprenger R.R."/>
            <person name="Richter M."/>
            <person name="Diez M.S."/>
            <person name="Solano J."/>
            <person name="Bargiela R."/>
            <person name="Golyshina O.V."/>
            <person name="Manteca A."/>
            <person name="Ramos J.L."/>
            <person name="Gallego J.R."/>
            <person name="Llorente I."/>
            <person name="Martins Dos Santos V.A."/>
            <person name="Jensen O.N."/>
            <person name="Pelaez A.I."/>
            <person name="Sanchez J."/>
            <person name="Ferrer M."/>
        </authorList>
    </citation>
    <scope>NUCLEOTIDE SEQUENCE</scope>
</reference>
<dbReference type="CDD" id="cd01994">
    <property type="entry name" value="AANH_PF0828-like"/>
    <property type="match status" value="1"/>
</dbReference>
<accession>T0ZGT5</accession>
<protein>
    <submittedName>
        <fullName evidence="2">Protein containing DUF71, ATP-binding region</fullName>
    </submittedName>
</protein>
<organism evidence="2">
    <name type="scientific">mine drainage metagenome</name>
    <dbReference type="NCBI Taxonomy" id="410659"/>
    <lineage>
        <taxon>unclassified sequences</taxon>
        <taxon>metagenomes</taxon>
        <taxon>ecological metagenomes</taxon>
    </lineage>
</organism>
<dbReference type="Gene3D" id="3.40.50.620">
    <property type="entry name" value="HUPs"/>
    <property type="match status" value="1"/>
</dbReference>
<dbReference type="Pfam" id="PF01902">
    <property type="entry name" value="Diphthami_syn_2"/>
    <property type="match status" value="1"/>
</dbReference>
<gene>
    <name evidence="2" type="ORF">B1B_12343</name>
</gene>